<dbReference type="Proteomes" id="UP000242715">
    <property type="component" value="Unassembled WGS sequence"/>
</dbReference>
<evidence type="ECO:0000313" key="2">
    <source>
        <dbReference type="Proteomes" id="UP000242715"/>
    </source>
</evidence>
<protein>
    <submittedName>
        <fullName evidence="1">Uncharacterized protein</fullName>
    </submittedName>
</protein>
<dbReference type="EMBL" id="DF973428">
    <property type="protein sequence ID" value="GAU30557.1"/>
    <property type="molecule type" value="Genomic_DNA"/>
</dbReference>
<gene>
    <name evidence="1" type="ORF">TSUD_65670</name>
</gene>
<keyword evidence="2" id="KW-1185">Reference proteome</keyword>
<organism evidence="1 2">
    <name type="scientific">Trifolium subterraneum</name>
    <name type="common">Subterranean clover</name>
    <dbReference type="NCBI Taxonomy" id="3900"/>
    <lineage>
        <taxon>Eukaryota</taxon>
        <taxon>Viridiplantae</taxon>
        <taxon>Streptophyta</taxon>
        <taxon>Embryophyta</taxon>
        <taxon>Tracheophyta</taxon>
        <taxon>Spermatophyta</taxon>
        <taxon>Magnoliopsida</taxon>
        <taxon>eudicotyledons</taxon>
        <taxon>Gunneridae</taxon>
        <taxon>Pentapetalae</taxon>
        <taxon>rosids</taxon>
        <taxon>fabids</taxon>
        <taxon>Fabales</taxon>
        <taxon>Fabaceae</taxon>
        <taxon>Papilionoideae</taxon>
        <taxon>50 kb inversion clade</taxon>
        <taxon>NPAAA clade</taxon>
        <taxon>Hologalegina</taxon>
        <taxon>IRL clade</taxon>
        <taxon>Trifolieae</taxon>
        <taxon>Trifolium</taxon>
    </lineage>
</organism>
<proteinExistence type="predicted"/>
<evidence type="ECO:0000313" key="1">
    <source>
        <dbReference type="EMBL" id="GAU30557.1"/>
    </source>
</evidence>
<sequence>MEGKVVGNDGKLGSEVAAGNGGILRDGSVGILVVGKLGSGGIVSLGRDGMVGNGGRFPCGNVGIEGKGGNVVGFGKVGILGKFGCVVVCKRWRASMLMLDIVTTRSNGGRFPCGNVGIEGKGGNVVGFGKVGILGKFGCVVVCKRWRASMLMLDIVTTRSKAMMKDLLDAIDRLMNCRS</sequence>
<reference evidence="2" key="1">
    <citation type="journal article" date="2017" name="Front. Plant Sci.">
        <title>Climate Clever Clovers: New Paradigm to Reduce the Environmental Footprint of Ruminants by Breeding Low Methanogenic Forages Utilizing Haplotype Variation.</title>
        <authorList>
            <person name="Kaur P."/>
            <person name="Appels R."/>
            <person name="Bayer P.E."/>
            <person name="Keeble-Gagnere G."/>
            <person name="Wang J."/>
            <person name="Hirakawa H."/>
            <person name="Shirasawa K."/>
            <person name="Vercoe P."/>
            <person name="Stefanova K."/>
            <person name="Durmic Z."/>
            <person name="Nichols P."/>
            <person name="Revell C."/>
            <person name="Isobe S.N."/>
            <person name="Edwards D."/>
            <person name="Erskine W."/>
        </authorList>
    </citation>
    <scope>NUCLEOTIDE SEQUENCE [LARGE SCALE GENOMIC DNA]</scope>
    <source>
        <strain evidence="2">cv. Daliak</strain>
    </source>
</reference>
<name>A0A2Z6NL65_TRISU</name>
<accession>A0A2Z6NL65</accession>
<dbReference type="OrthoDB" id="1415405at2759"/>
<dbReference type="AlphaFoldDB" id="A0A2Z6NL65"/>